<dbReference type="STRING" id="100816.A0A175W1D6"/>
<dbReference type="EMBL" id="LCTW02000155">
    <property type="protein sequence ID" value="KXX77557.1"/>
    <property type="molecule type" value="Genomic_DNA"/>
</dbReference>
<evidence type="ECO:0000313" key="4">
    <source>
        <dbReference type="Proteomes" id="UP000078237"/>
    </source>
</evidence>
<reference evidence="3 4" key="1">
    <citation type="journal article" date="2016" name="Genome Announc.">
        <title>Genome Sequence of Madurella mycetomatis mm55, Isolated from a Human Mycetoma Case in Sudan.</title>
        <authorList>
            <person name="Smit S."/>
            <person name="Derks M.F."/>
            <person name="Bervoets S."/>
            <person name="Fahal A."/>
            <person name="van Leeuwen W."/>
            <person name="van Belkum A."/>
            <person name="van de Sande W.W."/>
        </authorList>
    </citation>
    <scope>NUCLEOTIDE SEQUENCE [LARGE SCALE GENOMIC DNA]</scope>
    <source>
        <strain evidence="4">mm55</strain>
    </source>
</reference>
<dbReference type="InterPro" id="IPR054414">
    <property type="entry name" value="Ccdc124/Oxs1_C"/>
</dbReference>
<protein>
    <recommendedName>
        <fullName evidence="2">Coiled-coil domain-containing protein</fullName>
    </recommendedName>
</protein>
<feature type="chain" id="PRO_5008043534" description="Coiled-coil domain-containing protein" evidence="1">
    <location>
        <begin position="21"/>
        <end position="106"/>
    </location>
</feature>
<name>A0A175W1D6_9PEZI</name>
<comment type="caution">
    <text evidence="3">The sequence shown here is derived from an EMBL/GenBank/DDBJ whole genome shotgun (WGS) entry which is preliminary data.</text>
</comment>
<dbReference type="AlphaFoldDB" id="A0A175W1D6"/>
<evidence type="ECO:0000313" key="3">
    <source>
        <dbReference type="EMBL" id="KXX77557.1"/>
    </source>
</evidence>
<dbReference type="VEuPathDB" id="FungiDB:MMYC01_207031"/>
<keyword evidence="4" id="KW-1185">Reference proteome</keyword>
<dbReference type="OrthoDB" id="76412at2759"/>
<accession>A0A175W1D6</accession>
<evidence type="ECO:0000256" key="1">
    <source>
        <dbReference type="SAM" id="SignalP"/>
    </source>
</evidence>
<dbReference type="Proteomes" id="UP000078237">
    <property type="component" value="Unassembled WGS sequence"/>
</dbReference>
<organism evidence="3 4">
    <name type="scientific">Madurella mycetomatis</name>
    <dbReference type="NCBI Taxonomy" id="100816"/>
    <lineage>
        <taxon>Eukaryota</taxon>
        <taxon>Fungi</taxon>
        <taxon>Dikarya</taxon>
        <taxon>Ascomycota</taxon>
        <taxon>Pezizomycotina</taxon>
        <taxon>Sordariomycetes</taxon>
        <taxon>Sordariomycetidae</taxon>
        <taxon>Sordariales</taxon>
        <taxon>Sordariales incertae sedis</taxon>
        <taxon>Madurella</taxon>
    </lineage>
</organism>
<feature type="domain" description="Coiled-coil" evidence="2">
    <location>
        <begin position="54"/>
        <end position="106"/>
    </location>
</feature>
<evidence type="ECO:0000259" key="2">
    <source>
        <dbReference type="Pfam" id="PF06244"/>
    </source>
</evidence>
<dbReference type="Pfam" id="PF06244">
    <property type="entry name" value="Ccdc124"/>
    <property type="match status" value="1"/>
</dbReference>
<proteinExistence type="predicted"/>
<sequence>MKFQALFFLVLASLISSVFAELYDDGSHARDLVRVARARAKPSKTQSAPKSGAQVDEKRYKAALARYEQRRLQEMESDGSGAGLRLIQKKERIREEFEKSPENPFN</sequence>
<feature type="signal peptide" evidence="1">
    <location>
        <begin position="1"/>
        <end position="20"/>
    </location>
</feature>
<gene>
    <name evidence="3" type="ORF">MMYC01_207031</name>
</gene>
<keyword evidence="1" id="KW-0732">Signal</keyword>